<evidence type="ECO:0000256" key="1">
    <source>
        <dbReference type="SAM" id="Phobius"/>
    </source>
</evidence>
<evidence type="ECO:0000313" key="3">
    <source>
        <dbReference type="Proteomes" id="UP000011115"/>
    </source>
</evidence>
<dbReference type="PaxDb" id="4113-PGSC0003DMT400049259"/>
<dbReference type="GO" id="GO:0016409">
    <property type="term" value="F:palmitoyltransferase activity"/>
    <property type="evidence" value="ECO:0007669"/>
    <property type="project" value="InterPro"/>
</dbReference>
<reference evidence="2" key="2">
    <citation type="submission" date="2015-06" db="UniProtKB">
        <authorList>
            <consortium name="EnsemblPlants"/>
        </authorList>
    </citation>
    <scope>IDENTIFICATION</scope>
    <source>
        <strain evidence="2">DM1-3 516 R44</strain>
    </source>
</reference>
<feature type="transmembrane region" description="Helical" evidence="1">
    <location>
        <begin position="44"/>
        <end position="66"/>
    </location>
</feature>
<dbReference type="STRING" id="4113.M1BNI1"/>
<dbReference type="eggNOG" id="KOG1315">
    <property type="taxonomic scope" value="Eukaryota"/>
</dbReference>
<organism evidence="2 3">
    <name type="scientific">Solanum tuberosum</name>
    <name type="common">Potato</name>
    <dbReference type="NCBI Taxonomy" id="4113"/>
    <lineage>
        <taxon>Eukaryota</taxon>
        <taxon>Viridiplantae</taxon>
        <taxon>Streptophyta</taxon>
        <taxon>Embryophyta</taxon>
        <taxon>Tracheophyta</taxon>
        <taxon>Spermatophyta</taxon>
        <taxon>Magnoliopsida</taxon>
        <taxon>eudicotyledons</taxon>
        <taxon>Gunneridae</taxon>
        <taxon>Pentapetalae</taxon>
        <taxon>asterids</taxon>
        <taxon>lamiids</taxon>
        <taxon>Solanales</taxon>
        <taxon>Solanaceae</taxon>
        <taxon>Solanoideae</taxon>
        <taxon>Solaneae</taxon>
        <taxon>Solanum</taxon>
    </lineage>
</organism>
<dbReference type="HOGENOM" id="CLU_027721_7_2_1"/>
<dbReference type="PANTHER" id="PTHR12246">
    <property type="entry name" value="PALMITOYLTRANSFERASE ZDHHC16"/>
    <property type="match status" value="1"/>
</dbReference>
<proteinExistence type="predicted"/>
<protein>
    <submittedName>
        <fullName evidence="2">Zinc finger family protein</fullName>
    </submittedName>
</protein>
<accession>M1BNI1</accession>
<evidence type="ECO:0000313" key="2">
    <source>
        <dbReference type="EnsemblPlants" id="PGSC0003DMT400049259"/>
    </source>
</evidence>
<keyword evidence="1" id="KW-0812">Transmembrane</keyword>
<keyword evidence="1" id="KW-1133">Transmembrane helix</keyword>
<dbReference type="AlphaFoldDB" id="M1BNI1"/>
<dbReference type="Proteomes" id="UP000011115">
    <property type="component" value="Unassembled WGS sequence"/>
</dbReference>
<keyword evidence="1" id="KW-0472">Membrane</keyword>
<dbReference type="InterPro" id="IPR039859">
    <property type="entry name" value="PFA4/ZDH16/20/ERF2-like"/>
</dbReference>
<dbReference type="InParanoid" id="M1BNI1"/>
<keyword evidence="3" id="KW-1185">Reference proteome</keyword>
<dbReference type="Gramene" id="PGSC0003DMT400049259">
    <property type="protein sequence ID" value="PGSC0003DMT400049259"/>
    <property type="gene ID" value="PGSC0003DMG401019151"/>
</dbReference>
<reference evidence="3" key="1">
    <citation type="journal article" date="2011" name="Nature">
        <title>Genome sequence and analysis of the tuber crop potato.</title>
        <authorList>
            <consortium name="The Potato Genome Sequencing Consortium"/>
        </authorList>
    </citation>
    <scope>NUCLEOTIDE SEQUENCE [LARGE SCALE GENOMIC DNA]</scope>
    <source>
        <strain evidence="3">cv. DM1-3 516 R44</strain>
    </source>
</reference>
<sequence length="166" mass="18307">MKATRGCRFSFHVTVVAAAIAYIYFSTVFVFIDQWLGLWSSPGMLNAVLFSVVALFCILSYALAIYTDPGRVPSSFVPDVEDPENTVQEIKRKGGDMRYCQKCSLYKPPRAHHCRVLLVGSIAIDSPKDSQQIEDSFRASTGPTKFGARGFSGLACAPDFAKQDNH</sequence>
<dbReference type="EnsemblPlants" id="PGSC0003DMT400049259">
    <property type="protein sequence ID" value="PGSC0003DMT400049259"/>
    <property type="gene ID" value="PGSC0003DMG401019151"/>
</dbReference>
<dbReference type="PROSITE" id="PS50216">
    <property type="entry name" value="DHHC"/>
    <property type="match status" value="1"/>
</dbReference>
<name>M1BNI1_SOLTU</name>
<feature type="transmembrane region" description="Helical" evidence="1">
    <location>
        <begin position="12"/>
        <end position="32"/>
    </location>
</feature>